<organism evidence="3 4">
    <name type="scientific">Olpidium bornovanus</name>
    <dbReference type="NCBI Taxonomy" id="278681"/>
    <lineage>
        <taxon>Eukaryota</taxon>
        <taxon>Fungi</taxon>
        <taxon>Fungi incertae sedis</taxon>
        <taxon>Olpidiomycota</taxon>
        <taxon>Olpidiomycotina</taxon>
        <taxon>Olpidiomycetes</taxon>
        <taxon>Olpidiales</taxon>
        <taxon>Olpidiaceae</taxon>
        <taxon>Olpidium</taxon>
    </lineage>
</organism>
<dbReference type="EMBL" id="JAEFCI010003412">
    <property type="protein sequence ID" value="KAG5461594.1"/>
    <property type="molecule type" value="Genomic_DNA"/>
</dbReference>
<keyword evidence="4" id="KW-1185">Reference proteome</keyword>
<dbReference type="Proteomes" id="UP000673691">
    <property type="component" value="Unassembled WGS sequence"/>
</dbReference>
<feature type="compositionally biased region" description="Low complexity" evidence="2">
    <location>
        <begin position="1069"/>
        <end position="1078"/>
    </location>
</feature>
<dbReference type="InterPro" id="IPR011990">
    <property type="entry name" value="TPR-like_helical_dom_sf"/>
</dbReference>
<keyword evidence="1" id="KW-0677">Repeat</keyword>
<evidence type="ECO:0008006" key="5">
    <source>
        <dbReference type="Google" id="ProtNLM"/>
    </source>
</evidence>
<comment type="caution">
    <text evidence="3">The sequence shown here is derived from an EMBL/GenBank/DDBJ whole genome shotgun (WGS) entry which is preliminary data.</text>
</comment>
<feature type="region of interest" description="Disordered" evidence="2">
    <location>
        <begin position="1050"/>
        <end position="1093"/>
    </location>
</feature>
<dbReference type="PANTHER" id="PTHR47936">
    <property type="entry name" value="PPR_LONG DOMAIN-CONTAINING PROTEIN"/>
    <property type="match status" value="1"/>
</dbReference>
<gene>
    <name evidence="3" type="ORF">BJ554DRAFT_6190</name>
</gene>
<dbReference type="PANTHER" id="PTHR47936:SF1">
    <property type="entry name" value="PENTATRICOPEPTIDE REPEAT-CONTAINING PROTEIN GUN1, CHLOROPLASTIC"/>
    <property type="match status" value="1"/>
</dbReference>
<name>A0A8H7ZY42_9FUNG</name>
<evidence type="ECO:0000313" key="3">
    <source>
        <dbReference type="EMBL" id="KAG5461594.1"/>
    </source>
</evidence>
<proteinExistence type="predicted"/>
<evidence type="ECO:0000313" key="4">
    <source>
        <dbReference type="Proteomes" id="UP000673691"/>
    </source>
</evidence>
<feature type="compositionally biased region" description="Pro residues" evidence="2">
    <location>
        <begin position="1057"/>
        <end position="1068"/>
    </location>
</feature>
<feature type="non-terminal residue" evidence="3">
    <location>
        <position position="1"/>
    </location>
</feature>
<evidence type="ECO:0000256" key="2">
    <source>
        <dbReference type="SAM" id="MobiDB-lite"/>
    </source>
</evidence>
<sequence length="1174" mass="129778">SRPLPGGGGVFWRGALLPYAASHNREYPVTCSVPCPGAAPHEDHGRTARGLCLLLLRRAFCLLRHHWHQSRPPRLHTPRPPGASPVRMLFTGRDAARGPRGLHAEARATAEGKEDISGSQSLDSDGLLHNRVQRADTLKQAARKGDLAGAVSALRAMRRAGDEVGRETYYDFFAAILSCTSVGGTVHLEQEDRCAPVAPELTLAGRPAASASELYAMYARFNDTDGLRQVLYNVGLPREPAVARLVLLVVSDLSYPKTATKNPKPIGQNKFMPLFDNHERLQVIFAHHLLGKRRTRNEMLLELWEDAPGIDNEIPFHFLFEPGEHDDAGVLEEAASAAALFAEMEARGTPWTAPTIFGVIRRIKAAQERHPDTVVNDRLGASVADVLRRRESRRLLRKRYGWDLDCADSPEPVGSAPKDWPARLDYRLGLHEFATSLKRYLDTGACNWVKLRQVLLGLEPVEHMDRAVRDAEKGASPEKLAVAKLVLQIASLLEAKGTELTLAEKIQVLAARLLHDEFEMVIEAAKKELGDPDFRLSARRVDHDRLTNLYFRALISSGRWKAFKARHLEKQRGVLSVSALNGLHSAIRDRTYKIADSAVEYMRGRLLPGSALDYTDQTFVDVLKLWVHGDNPDRAEAVLSDMLRFGHRPPDWAYLEVAWSYLQNSRAQDAARMFYVFIYSGGRVTPKIAEAFLYAIQAALTGLDLFRRTLNWNVNPTTKSLAAVIAAAKRLDRVRTLEKLLQFAQLNGMQLTQYDYHNLVYMSAKMTNLPRAQHIMQQMLRENVVPLAVTHECMLQLIFAVDGVQEAFRYYVNQRGTGLFVPTHHTVFVVLMVARMAGAWDFVQHVMADLRAIGYDISPSDYTRMIKSVHNHRGNLDDVFGYVDMLRLYGARMDLTTARTLLWLCGVQACRKFPDPGAPAFGSPEAQNWDPPDDDSNVVRVTPAAVLAFMRRVFADLVREHVEIDNAVVTPMVLSLSANCHWRGLREVIELVDERGVTVSDDVRKLIENFRGSPLWDFGDIPADGEITGLAQDFGPLMLNHFGGEAVSAAQASSSPPCDPPGLDPPAAPELEFAPESPFMDTTADGNRGAGAPAAVSTSMWALSPPCGRPGLNSPATSKETASATPFLDTAVDSTRGAAADAAAAWEEGRWDVVDRAEDSAPADVHGNWLVASA</sequence>
<accession>A0A8H7ZY42</accession>
<evidence type="ECO:0000256" key="1">
    <source>
        <dbReference type="ARBA" id="ARBA00022737"/>
    </source>
</evidence>
<reference evidence="3 4" key="1">
    <citation type="journal article" name="Sci. Rep.">
        <title>Genome-scale phylogenetic analyses confirm Olpidium as the closest living zoosporic fungus to the non-flagellated, terrestrial fungi.</title>
        <authorList>
            <person name="Chang Y."/>
            <person name="Rochon D."/>
            <person name="Sekimoto S."/>
            <person name="Wang Y."/>
            <person name="Chovatia M."/>
            <person name="Sandor L."/>
            <person name="Salamov A."/>
            <person name="Grigoriev I.V."/>
            <person name="Stajich J.E."/>
            <person name="Spatafora J.W."/>
        </authorList>
    </citation>
    <scope>NUCLEOTIDE SEQUENCE [LARGE SCALE GENOMIC DNA]</scope>
    <source>
        <strain evidence="3">S191</strain>
    </source>
</reference>
<dbReference type="OrthoDB" id="185373at2759"/>
<dbReference type="Gene3D" id="1.25.40.10">
    <property type="entry name" value="Tetratricopeptide repeat domain"/>
    <property type="match status" value="1"/>
</dbReference>
<protein>
    <recommendedName>
        <fullName evidence="5">Pentatricopeptide repeat-containing protein</fullName>
    </recommendedName>
</protein>
<dbReference type="AlphaFoldDB" id="A0A8H7ZY42"/>